<dbReference type="PANTHER" id="PTHR15225">
    <property type="entry name" value="INTERFERON-INDUCED PROTEIN 35/NMI N-MYC/STAT INTERACTING PROTEIN"/>
    <property type="match status" value="1"/>
</dbReference>
<evidence type="ECO:0008006" key="3">
    <source>
        <dbReference type="Google" id="ProtNLM"/>
    </source>
</evidence>
<dbReference type="InterPro" id="IPR035979">
    <property type="entry name" value="RBD_domain_sf"/>
</dbReference>
<dbReference type="SUPFAM" id="SSF54928">
    <property type="entry name" value="RNA-binding domain, RBD"/>
    <property type="match status" value="1"/>
</dbReference>
<protein>
    <recommendedName>
        <fullName evidence="3">RRM domain-containing protein</fullName>
    </recommendedName>
</protein>
<dbReference type="Pfam" id="PF23085">
    <property type="entry name" value="RRM_PARP14_3"/>
    <property type="match status" value="2"/>
</dbReference>
<dbReference type="InterPro" id="IPR012677">
    <property type="entry name" value="Nucleotide-bd_a/b_plait_sf"/>
</dbReference>
<name>A0AAD9N5G3_RIDPI</name>
<evidence type="ECO:0000313" key="1">
    <source>
        <dbReference type="EMBL" id="KAK2157777.1"/>
    </source>
</evidence>
<dbReference type="EMBL" id="JAODUO010001848">
    <property type="protein sequence ID" value="KAK2157777.1"/>
    <property type="molecule type" value="Genomic_DNA"/>
</dbReference>
<reference evidence="1" key="1">
    <citation type="journal article" date="2023" name="Mol. Biol. Evol.">
        <title>Third-Generation Sequencing Reveals the Adaptive Role of the Epigenome in Three Deep-Sea Polychaetes.</title>
        <authorList>
            <person name="Perez M."/>
            <person name="Aroh O."/>
            <person name="Sun Y."/>
            <person name="Lan Y."/>
            <person name="Juniper S.K."/>
            <person name="Young C.R."/>
            <person name="Angers B."/>
            <person name="Qian P.Y."/>
        </authorList>
    </citation>
    <scope>NUCLEOTIDE SEQUENCE</scope>
    <source>
        <strain evidence="1">R07B-5</strain>
    </source>
</reference>
<sequence length="411" mass="45209">MPDQWDGKTIKVSGFMSSTTDDTIELFFDSKCRSGGDTVHSVRRDKETNIVYVTFENAGVQQATGGKRDSVASGMLSKIQVTKLRMSGMGKPSRSADSTTDDAIELFLESKYRSGGDTVHSMKRDKEKKVVYVTFENAGVAERVIAMHNLSIDGATLTVQQATGRGRDSVVIQNAGRKRCLGWETIKISGFMSSTTDDAIELFLESKSRSGGDTVHSMKRDKEKKIVYVTFENAGGRLGASVIQVCPPEYSSQESKGNWAWARFSIFSTPVQATALKAFDRWHRAFHGTKAEYVKDILKVGHLLVPGDVTPDGKKIGERPGHFNDDNKPKGFNTKKVFLSPSIHYAGHNTYATPSSRVAFQVLVAPDSYDIGPETIGAKGPVDPVISNSELEWSTERRGSIFIYGLLIRLE</sequence>
<accession>A0AAD9N5G3</accession>
<dbReference type="AlphaFoldDB" id="A0AAD9N5G3"/>
<dbReference type="Gene3D" id="3.30.70.330">
    <property type="match status" value="3"/>
</dbReference>
<gene>
    <name evidence="1" type="ORF">NP493_1848g00060</name>
</gene>
<dbReference type="Proteomes" id="UP001209878">
    <property type="component" value="Unassembled WGS sequence"/>
</dbReference>
<organism evidence="1 2">
    <name type="scientific">Ridgeia piscesae</name>
    <name type="common">Tubeworm</name>
    <dbReference type="NCBI Taxonomy" id="27915"/>
    <lineage>
        <taxon>Eukaryota</taxon>
        <taxon>Metazoa</taxon>
        <taxon>Spiralia</taxon>
        <taxon>Lophotrochozoa</taxon>
        <taxon>Annelida</taxon>
        <taxon>Polychaeta</taxon>
        <taxon>Sedentaria</taxon>
        <taxon>Canalipalpata</taxon>
        <taxon>Sabellida</taxon>
        <taxon>Siboglinidae</taxon>
        <taxon>Ridgeia</taxon>
    </lineage>
</organism>
<keyword evidence="2" id="KW-1185">Reference proteome</keyword>
<evidence type="ECO:0000313" key="2">
    <source>
        <dbReference type="Proteomes" id="UP001209878"/>
    </source>
</evidence>
<proteinExistence type="predicted"/>
<comment type="caution">
    <text evidence="1">The sequence shown here is derived from an EMBL/GenBank/DDBJ whole genome shotgun (WGS) entry which is preliminary data.</text>
</comment>
<dbReference type="GO" id="GO:0003676">
    <property type="term" value="F:nucleic acid binding"/>
    <property type="evidence" value="ECO:0007669"/>
    <property type="project" value="InterPro"/>
</dbReference>